<name>A0AAV7KFA8_9METZ</name>
<evidence type="ECO:0000256" key="4">
    <source>
        <dbReference type="PROSITE-ProRule" id="PRU00146"/>
    </source>
</evidence>
<organism evidence="6 7">
    <name type="scientific">Oopsacas minuta</name>
    <dbReference type="NCBI Taxonomy" id="111878"/>
    <lineage>
        <taxon>Eukaryota</taxon>
        <taxon>Metazoa</taxon>
        <taxon>Porifera</taxon>
        <taxon>Hexactinellida</taxon>
        <taxon>Hexasterophora</taxon>
        <taxon>Lyssacinosida</taxon>
        <taxon>Leucopsacidae</taxon>
        <taxon>Oopsacas</taxon>
    </lineage>
</organism>
<dbReference type="InterPro" id="IPR019786">
    <property type="entry name" value="Zinc_finger_PHD-type_CS"/>
</dbReference>
<feature type="domain" description="PHD-type" evidence="5">
    <location>
        <begin position="323"/>
        <end position="391"/>
    </location>
</feature>
<dbReference type="Proteomes" id="UP001165289">
    <property type="component" value="Unassembled WGS sequence"/>
</dbReference>
<keyword evidence="1" id="KW-0479">Metal-binding</keyword>
<comment type="caution">
    <text evidence="6">The sequence shown here is derived from an EMBL/GenBank/DDBJ whole genome shotgun (WGS) entry which is preliminary data.</text>
</comment>
<accession>A0AAV7KFA8</accession>
<dbReference type="SUPFAM" id="SSF57903">
    <property type="entry name" value="FYVE/PHD zinc finger"/>
    <property type="match status" value="1"/>
</dbReference>
<evidence type="ECO:0000256" key="1">
    <source>
        <dbReference type="ARBA" id="ARBA00022723"/>
    </source>
</evidence>
<evidence type="ECO:0000313" key="6">
    <source>
        <dbReference type="EMBL" id="KAI6659555.1"/>
    </source>
</evidence>
<dbReference type="EMBL" id="JAKMXF010000055">
    <property type="protein sequence ID" value="KAI6659555.1"/>
    <property type="molecule type" value="Genomic_DNA"/>
</dbReference>
<gene>
    <name evidence="6" type="ORF">LOD99_14478</name>
</gene>
<sequence>MNILVDIDIYGEYGVVISREECLSHVQKRIKIHLVEKQKQFIASQKTLMLHELAVAKTEKAKKHIRQAYRPFTFRDSKLVREKWDDSDLDKSSFDIELLSDSTIDKITSLYGYTIKSNSTSTLPEIRDLLLAIVYHLAATDENCSEMHQFCPEGESSWCHYRRAKFLGDPIPSHPTALSQSCKDRLIEILGPYMTLSFLDKVKAGRTSNLNESLHNVIWSFIPKTRAIDLDLMHFGSSLAVIKYNDGFAGITDLVRELGLQPSQSFIRFCSSSDNDRIDFSKLKKGKEYTKRRWSIKQSKRRRKRLGDGYKSGAYSHVSVSSDVCCMLCGGDENSGAKSNSKKVAKIDVFDWTCFDVCNSWFHNFCLNNIYGSVLCVNAEELWICPTCQRS</sequence>
<keyword evidence="7" id="KW-1185">Reference proteome</keyword>
<reference evidence="6 7" key="1">
    <citation type="journal article" date="2023" name="BMC Biol.">
        <title>The compact genome of the sponge Oopsacas minuta (Hexactinellida) is lacking key metazoan core genes.</title>
        <authorList>
            <person name="Santini S."/>
            <person name="Schenkelaars Q."/>
            <person name="Jourda C."/>
            <person name="Duchesne M."/>
            <person name="Belahbib H."/>
            <person name="Rocher C."/>
            <person name="Selva M."/>
            <person name="Riesgo A."/>
            <person name="Vervoort M."/>
            <person name="Leys S.P."/>
            <person name="Kodjabachian L."/>
            <person name="Le Bivic A."/>
            <person name="Borchiellini C."/>
            <person name="Claverie J.M."/>
            <person name="Renard E."/>
        </authorList>
    </citation>
    <scope>NUCLEOTIDE SEQUENCE [LARGE SCALE GENOMIC DNA]</scope>
    <source>
        <strain evidence="6">SPO-2</strain>
    </source>
</reference>
<evidence type="ECO:0000256" key="2">
    <source>
        <dbReference type="ARBA" id="ARBA00022771"/>
    </source>
</evidence>
<dbReference type="InterPro" id="IPR019787">
    <property type="entry name" value="Znf_PHD-finger"/>
</dbReference>
<dbReference type="AlphaFoldDB" id="A0AAV7KFA8"/>
<evidence type="ECO:0000259" key="5">
    <source>
        <dbReference type="PROSITE" id="PS50016"/>
    </source>
</evidence>
<proteinExistence type="predicted"/>
<evidence type="ECO:0000256" key="3">
    <source>
        <dbReference type="ARBA" id="ARBA00022833"/>
    </source>
</evidence>
<dbReference type="PROSITE" id="PS50016">
    <property type="entry name" value="ZF_PHD_2"/>
    <property type="match status" value="1"/>
</dbReference>
<keyword evidence="3" id="KW-0862">Zinc</keyword>
<protein>
    <recommendedName>
        <fullName evidence="5">PHD-type domain-containing protein</fullName>
    </recommendedName>
</protein>
<keyword evidence="2 4" id="KW-0863">Zinc-finger</keyword>
<evidence type="ECO:0000313" key="7">
    <source>
        <dbReference type="Proteomes" id="UP001165289"/>
    </source>
</evidence>
<dbReference type="InterPro" id="IPR011011">
    <property type="entry name" value="Znf_FYVE_PHD"/>
</dbReference>
<dbReference type="PROSITE" id="PS01359">
    <property type="entry name" value="ZF_PHD_1"/>
    <property type="match status" value="1"/>
</dbReference>
<dbReference type="GO" id="GO:0008270">
    <property type="term" value="F:zinc ion binding"/>
    <property type="evidence" value="ECO:0007669"/>
    <property type="project" value="UniProtKB-KW"/>
</dbReference>